<keyword evidence="2" id="KW-1133">Transmembrane helix</keyword>
<dbReference type="RefSeq" id="WP_349640334.1">
    <property type="nucleotide sequence ID" value="NZ_CP090958.1"/>
</dbReference>
<feature type="compositionally biased region" description="Acidic residues" evidence="1">
    <location>
        <begin position="47"/>
        <end position="56"/>
    </location>
</feature>
<proteinExistence type="predicted"/>
<organism evidence="3 4">
    <name type="scientific">Saxibacter everestensis</name>
    <dbReference type="NCBI Taxonomy" id="2909229"/>
    <lineage>
        <taxon>Bacteria</taxon>
        <taxon>Bacillati</taxon>
        <taxon>Actinomycetota</taxon>
        <taxon>Actinomycetes</taxon>
        <taxon>Micrococcales</taxon>
        <taxon>Brevibacteriaceae</taxon>
        <taxon>Saxibacter</taxon>
    </lineage>
</organism>
<dbReference type="Proteomes" id="UP001209083">
    <property type="component" value="Chromosome"/>
</dbReference>
<reference evidence="3 4" key="1">
    <citation type="submission" date="2023-05" db="EMBL/GenBank/DDBJ databases">
        <title>Lithophilousrod everest ZFBP1038 complete genpme.</title>
        <authorList>
            <person name="Tian M."/>
        </authorList>
    </citation>
    <scope>NUCLEOTIDE SEQUENCE [LARGE SCALE GENOMIC DNA]</scope>
    <source>
        <strain evidence="3 4">ZFBP1038</strain>
    </source>
</reference>
<feature type="region of interest" description="Disordered" evidence="1">
    <location>
        <begin position="1"/>
        <end position="130"/>
    </location>
</feature>
<feature type="compositionally biased region" description="Basic and acidic residues" evidence="1">
    <location>
        <begin position="1"/>
        <end position="11"/>
    </location>
</feature>
<name>A0ABY8QX14_9MICO</name>
<evidence type="ECO:0000313" key="4">
    <source>
        <dbReference type="Proteomes" id="UP001209083"/>
    </source>
</evidence>
<feature type="compositionally biased region" description="Basic and acidic residues" evidence="1">
    <location>
        <begin position="76"/>
        <end position="90"/>
    </location>
</feature>
<evidence type="ECO:0000256" key="2">
    <source>
        <dbReference type="SAM" id="Phobius"/>
    </source>
</evidence>
<keyword evidence="4" id="KW-1185">Reference proteome</keyword>
<gene>
    <name evidence="3" type="ORF">LWF01_07085</name>
</gene>
<keyword evidence="2" id="KW-0472">Membrane</keyword>
<feature type="transmembrane region" description="Helical" evidence="2">
    <location>
        <begin position="137"/>
        <end position="159"/>
    </location>
</feature>
<evidence type="ECO:0000256" key="1">
    <source>
        <dbReference type="SAM" id="MobiDB-lite"/>
    </source>
</evidence>
<sequence>MTGDDPRHNVSDEEWADLVARMRGDDDGGILVEPEPASAGRPPEGEQPSDPEPDEMDPGRSISDDAGPGEVATGKPSDDRSKPAADRFDAAEADDDGWDDIKPASSVADDVSEPDAAEDKFEPPEPPEFDLSSTSPLLVLSWFCALASPAYIVVVALFWRAAPTWTIGLGIALFVAGVTGLLWHLPTKRDNNDDGAVV</sequence>
<protein>
    <recommendedName>
        <fullName evidence="5">DUF2530 domain-containing protein</fullName>
    </recommendedName>
</protein>
<accession>A0ABY8QX14</accession>
<evidence type="ECO:0000313" key="3">
    <source>
        <dbReference type="EMBL" id="WGW13512.1"/>
    </source>
</evidence>
<keyword evidence="2" id="KW-0812">Transmembrane</keyword>
<dbReference type="EMBL" id="CP090958">
    <property type="protein sequence ID" value="WGW13512.1"/>
    <property type="molecule type" value="Genomic_DNA"/>
</dbReference>
<evidence type="ECO:0008006" key="5">
    <source>
        <dbReference type="Google" id="ProtNLM"/>
    </source>
</evidence>
<feature type="transmembrane region" description="Helical" evidence="2">
    <location>
        <begin position="165"/>
        <end position="185"/>
    </location>
</feature>